<evidence type="ECO:0000256" key="1">
    <source>
        <dbReference type="SAM" id="MobiDB-lite"/>
    </source>
</evidence>
<evidence type="ECO:0000313" key="3">
    <source>
        <dbReference type="EMBL" id="TCP44790.1"/>
    </source>
</evidence>
<feature type="region of interest" description="Disordered" evidence="1">
    <location>
        <begin position="27"/>
        <end position="65"/>
    </location>
</feature>
<feature type="signal peptide" evidence="2">
    <location>
        <begin position="1"/>
        <end position="24"/>
    </location>
</feature>
<dbReference type="PROSITE" id="PS51257">
    <property type="entry name" value="PROKAR_LIPOPROTEIN"/>
    <property type="match status" value="1"/>
</dbReference>
<accession>A0A4R2Q7Q1</accession>
<evidence type="ECO:0000313" key="4">
    <source>
        <dbReference type="Proteomes" id="UP000294911"/>
    </source>
</evidence>
<gene>
    <name evidence="3" type="ORF">EV191_11975</name>
</gene>
<name>A0A4R2Q7Q1_9PSEU</name>
<keyword evidence="2" id="KW-0732">Signal</keyword>
<comment type="caution">
    <text evidence="3">The sequence shown here is derived from an EMBL/GenBank/DDBJ whole genome shotgun (WGS) entry which is preliminary data.</text>
</comment>
<reference evidence="3 4" key="1">
    <citation type="submission" date="2019-03" db="EMBL/GenBank/DDBJ databases">
        <title>Genomic Encyclopedia of Type Strains, Phase IV (KMG-IV): sequencing the most valuable type-strain genomes for metagenomic binning, comparative biology and taxonomic classification.</title>
        <authorList>
            <person name="Goeker M."/>
        </authorList>
    </citation>
    <scope>NUCLEOTIDE SEQUENCE [LARGE SCALE GENOMIC DNA]</scope>
    <source>
        <strain evidence="3 4">DSM 45765</strain>
    </source>
</reference>
<proteinExistence type="predicted"/>
<keyword evidence="4" id="KW-1185">Reference proteome</keyword>
<protein>
    <submittedName>
        <fullName evidence="3">Uncharacterized protein DUF3558</fullName>
    </submittedName>
</protein>
<dbReference type="RefSeq" id="WP_165913113.1">
    <property type="nucleotide sequence ID" value="NZ_SLXQ01000019.1"/>
</dbReference>
<dbReference type="Pfam" id="PF12079">
    <property type="entry name" value="DUF3558"/>
    <property type="match status" value="1"/>
</dbReference>
<sequence length="198" mass="21058">MRHLVPVVAVAGLIALAGCTNPVAGDAIAGDTTPPRSSPSEPAEPELPHSGAPQVPNPAGELSPSICTMLTEQDRESLALEPFPDPYPSEENPGCKWTGDNWSSLEIEVHEDQPAGLSSAYANRDRYDFFEELPPIRGFPAVALGDDRDIEFGDCTVQVGVRDDLMMSVTLENVNGTPDPCGRSEHAATLVASQIPAR</sequence>
<dbReference type="InterPro" id="IPR024520">
    <property type="entry name" value="DUF3558"/>
</dbReference>
<dbReference type="Proteomes" id="UP000294911">
    <property type="component" value="Unassembled WGS sequence"/>
</dbReference>
<evidence type="ECO:0000256" key="2">
    <source>
        <dbReference type="SAM" id="SignalP"/>
    </source>
</evidence>
<dbReference type="EMBL" id="SLXQ01000019">
    <property type="protein sequence ID" value="TCP44790.1"/>
    <property type="molecule type" value="Genomic_DNA"/>
</dbReference>
<dbReference type="AlphaFoldDB" id="A0A4R2Q7Q1"/>
<feature type="chain" id="PRO_5039245973" evidence="2">
    <location>
        <begin position="25"/>
        <end position="198"/>
    </location>
</feature>
<organism evidence="3 4">
    <name type="scientific">Tamaricihabitans halophyticus</name>
    <dbReference type="NCBI Taxonomy" id="1262583"/>
    <lineage>
        <taxon>Bacteria</taxon>
        <taxon>Bacillati</taxon>
        <taxon>Actinomycetota</taxon>
        <taxon>Actinomycetes</taxon>
        <taxon>Pseudonocardiales</taxon>
        <taxon>Pseudonocardiaceae</taxon>
        <taxon>Tamaricihabitans</taxon>
    </lineage>
</organism>